<evidence type="ECO:0000259" key="2">
    <source>
        <dbReference type="Pfam" id="PF18701"/>
    </source>
</evidence>
<gene>
    <name evidence="3" type="ORF">TNIN_80101</name>
</gene>
<dbReference type="AlphaFoldDB" id="A0A8X7BR10"/>
<dbReference type="Proteomes" id="UP000886998">
    <property type="component" value="Unassembled WGS sequence"/>
</dbReference>
<reference evidence="3" key="1">
    <citation type="submission" date="2020-08" db="EMBL/GenBank/DDBJ databases">
        <title>Multicomponent nature underlies the extraordinary mechanical properties of spider dragline silk.</title>
        <authorList>
            <person name="Kono N."/>
            <person name="Nakamura H."/>
            <person name="Mori M."/>
            <person name="Yoshida Y."/>
            <person name="Ohtoshi R."/>
            <person name="Malay A.D."/>
            <person name="Moran D.A.P."/>
            <person name="Tomita M."/>
            <person name="Numata K."/>
            <person name="Arakawa K."/>
        </authorList>
    </citation>
    <scope>NUCLEOTIDE SEQUENCE</scope>
</reference>
<protein>
    <recommendedName>
        <fullName evidence="2">DUF5641 domain-containing protein</fullName>
    </recommendedName>
</protein>
<dbReference type="Pfam" id="PF18701">
    <property type="entry name" value="DUF5641"/>
    <property type="match status" value="1"/>
</dbReference>
<dbReference type="EMBL" id="BMAV01001390">
    <property type="protein sequence ID" value="GFY39452.1"/>
    <property type="molecule type" value="Genomic_DNA"/>
</dbReference>
<dbReference type="InterPro" id="IPR040676">
    <property type="entry name" value="DUF5641"/>
</dbReference>
<evidence type="ECO:0000313" key="4">
    <source>
        <dbReference type="Proteomes" id="UP000886998"/>
    </source>
</evidence>
<proteinExistence type="predicted"/>
<organism evidence="3 4">
    <name type="scientific">Trichonephila inaurata madagascariensis</name>
    <dbReference type="NCBI Taxonomy" id="2747483"/>
    <lineage>
        <taxon>Eukaryota</taxon>
        <taxon>Metazoa</taxon>
        <taxon>Ecdysozoa</taxon>
        <taxon>Arthropoda</taxon>
        <taxon>Chelicerata</taxon>
        <taxon>Arachnida</taxon>
        <taxon>Araneae</taxon>
        <taxon>Araneomorphae</taxon>
        <taxon>Entelegynae</taxon>
        <taxon>Araneoidea</taxon>
        <taxon>Nephilidae</taxon>
        <taxon>Trichonephila</taxon>
        <taxon>Trichonephila inaurata</taxon>
    </lineage>
</organism>
<evidence type="ECO:0000256" key="1">
    <source>
        <dbReference type="SAM" id="MobiDB-lite"/>
    </source>
</evidence>
<feature type="region of interest" description="Disordered" evidence="1">
    <location>
        <begin position="20"/>
        <end position="40"/>
    </location>
</feature>
<evidence type="ECO:0000313" key="3">
    <source>
        <dbReference type="EMBL" id="GFY39452.1"/>
    </source>
</evidence>
<sequence length="92" mass="10249">MGDLPQDRIVPSRTFEKDGLDYAGPITTKPNFKRSRDSNTKPLDWPMKSILEVFLGSDDLVRVVKIKTSSGILKELSPLPIPDDPAVVEQNI</sequence>
<name>A0A8X7BR10_9ARAC</name>
<keyword evidence="4" id="KW-1185">Reference proteome</keyword>
<accession>A0A8X7BR10</accession>
<comment type="caution">
    <text evidence="3">The sequence shown here is derived from an EMBL/GenBank/DDBJ whole genome shotgun (WGS) entry which is preliminary data.</text>
</comment>
<feature type="domain" description="DUF5641" evidence="2">
    <location>
        <begin position="36"/>
        <end position="74"/>
    </location>
</feature>
<dbReference type="OrthoDB" id="8052806at2759"/>